<dbReference type="InterPro" id="IPR016071">
    <property type="entry name" value="Staphylococal_nuclease_OB-fold"/>
</dbReference>
<evidence type="ECO:0000256" key="1">
    <source>
        <dbReference type="SAM" id="MobiDB-lite"/>
    </source>
</evidence>
<feature type="compositionally biased region" description="Low complexity" evidence="1">
    <location>
        <begin position="72"/>
        <end position="82"/>
    </location>
</feature>
<dbReference type="GO" id="GO:0003676">
    <property type="term" value="F:nucleic acid binding"/>
    <property type="evidence" value="ECO:0007669"/>
    <property type="project" value="InterPro"/>
</dbReference>
<dbReference type="PROSITE" id="PS51257">
    <property type="entry name" value="PROKAR_LIPOPROTEIN"/>
    <property type="match status" value="1"/>
</dbReference>
<dbReference type="EMBL" id="JACHMW010000001">
    <property type="protein sequence ID" value="MBB5849097.1"/>
    <property type="molecule type" value="Genomic_DNA"/>
</dbReference>
<comment type="caution">
    <text evidence="4">The sequence shown here is derived from an EMBL/GenBank/DDBJ whole genome shotgun (WGS) entry which is preliminary data.</text>
</comment>
<dbReference type="InterPro" id="IPR002071">
    <property type="entry name" value="Thermonucl_AS"/>
</dbReference>
<feature type="signal peptide" evidence="2">
    <location>
        <begin position="1"/>
        <end position="27"/>
    </location>
</feature>
<dbReference type="SUPFAM" id="SSF50199">
    <property type="entry name" value="Staphylococcal nuclease"/>
    <property type="match status" value="1"/>
</dbReference>
<feature type="region of interest" description="Disordered" evidence="1">
    <location>
        <begin position="32"/>
        <end position="139"/>
    </location>
</feature>
<evidence type="ECO:0000259" key="3">
    <source>
        <dbReference type="PROSITE" id="PS50830"/>
    </source>
</evidence>
<dbReference type="RefSeq" id="WP_246416921.1">
    <property type="nucleotide sequence ID" value="NZ_BAABAG010000013.1"/>
</dbReference>
<dbReference type="GO" id="GO:0004519">
    <property type="term" value="F:endonuclease activity"/>
    <property type="evidence" value="ECO:0007669"/>
    <property type="project" value="UniProtKB-KW"/>
</dbReference>
<keyword evidence="4" id="KW-0378">Hydrolase</keyword>
<reference evidence="4 5" key="1">
    <citation type="submission" date="2020-08" db="EMBL/GenBank/DDBJ databases">
        <title>Sequencing the genomes of 1000 actinobacteria strains.</title>
        <authorList>
            <person name="Klenk H.-P."/>
        </authorList>
    </citation>
    <scope>NUCLEOTIDE SEQUENCE [LARGE SCALE GENOMIC DNA]</scope>
    <source>
        <strain evidence="4 5">DSM 17945</strain>
    </source>
</reference>
<feature type="chain" id="PRO_5038810590" evidence="2">
    <location>
        <begin position="28"/>
        <end position="373"/>
    </location>
</feature>
<evidence type="ECO:0000313" key="5">
    <source>
        <dbReference type="Proteomes" id="UP000567246"/>
    </source>
</evidence>
<dbReference type="PROSITE" id="PS01123">
    <property type="entry name" value="TNASE_1"/>
    <property type="match status" value="1"/>
</dbReference>
<feature type="compositionally biased region" description="Low complexity" evidence="1">
    <location>
        <begin position="32"/>
        <end position="62"/>
    </location>
</feature>
<dbReference type="Pfam" id="PF00565">
    <property type="entry name" value="SNase"/>
    <property type="match status" value="1"/>
</dbReference>
<dbReference type="Gene3D" id="2.40.50.90">
    <property type="match status" value="1"/>
</dbReference>
<keyword evidence="4" id="KW-0255">Endonuclease</keyword>
<keyword evidence="5" id="KW-1185">Reference proteome</keyword>
<name>A0A7W9JJL2_9MICC</name>
<evidence type="ECO:0000256" key="2">
    <source>
        <dbReference type="SAM" id="SignalP"/>
    </source>
</evidence>
<accession>A0A7W9JJL2</accession>
<sequence>MTPRLFPRAGLVAAAALSLVLTGCTPAASGDDVAAPASAGAPSSGAAATTTAPAVSSTASAEAADRSRAAESSRAAAQASEAEQSRRAEESRAAEARRAEESRAAEDSREAERSRRAEESRAAAAAAAEEEDLDAAGSAEDAAWGGTAGVEGDVAVVQSVADGDTLRVSLDGVSTPVRLLNIDTPETRHPSKPVQCQGPEATAALKSMIGPGDTVVLQYDDVLLDRHDRLLAGVFVDGVLVNAEMARLGLGEPVVFDGNVRFLPEVEAAWEQARADGVGLFSGECAVEEAPEPVEDEAPAAVAEPAPVPALAAGSGPVPGADFVCPDDFPVKGNDNSFIYHVPGQQHYGRTNARNCYASAAAAEADGYRAAKR</sequence>
<dbReference type="PROSITE" id="PS50830">
    <property type="entry name" value="TNASE_3"/>
    <property type="match status" value="1"/>
</dbReference>
<dbReference type="AlphaFoldDB" id="A0A7W9JJL2"/>
<organism evidence="4 5">
    <name type="scientific">Micrococcus endophyticus</name>
    <dbReference type="NCBI Taxonomy" id="455343"/>
    <lineage>
        <taxon>Bacteria</taxon>
        <taxon>Bacillati</taxon>
        <taxon>Actinomycetota</taxon>
        <taxon>Actinomycetes</taxon>
        <taxon>Micrococcales</taxon>
        <taxon>Micrococcaceae</taxon>
        <taxon>Micrococcus</taxon>
    </lineage>
</organism>
<protein>
    <submittedName>
        <fullName evidence="4">Endonuclease YncB(Thermonuclease family)</fullName>
    </submittedName>
</protein>
<dbReference type="InterPro" id="IPR035437">
    <property type="entry name" value="SNase_OB-fold_sf"/>
</dbReference>
<evidence type="ECO:0000313" key="4">
    <source>
        <dbReference type="EMBL" id="MBB5849097.1"/>
    </source>
</evidence>
<feature type="compositionally biased region" description="Basic and acidic residues" evidence="1">
    <location>
        <begin position="83"/>
        <end position="121"/>
    </location>
</feature>
<dbReference type="Proteomes" id="UP000567246">
    <property type="component" value="Unassembled WGS sequence"/>
</dbReference>
<gene>
    <name evidence="4" type="ORF">HDA33_001661</name>
</gene>
<dbReference type="SMART" id="SM00318">
    <property type="entry name" value="SNc"/>
    <property type="match status" value="1"/>
</dbReference>
<keyword evidence="4" id="KW-0540">Nuclease</keyword>
<keyword evidence="2" id="KW-0732">Signal</keyword>
<feature type="domain" description="TNase-like" evidence="3">
    <location>
        <begin position="151"/>
        <end position="283"/>
    </location>
</feature>
<proteinExistence type="predicted"/>